<organism evidence="1 2">
    <name type="scientific">Fraxinus pennsylvanica</name>
    <dbReference type="NCBI Taxonomy" id="56036"/>
    <lineage>
        <taxon>Eukaryota</taxon>
        <taxon>Viridiplantae</taxon>
        <taxon>Streptophyta</taxon>
        <taxon>Embryophyta</taxon>
        <taxon>Tracheophyta</taxon>
        <taxon>Spermatophyta</taxon>
        <taxon>Magnoliopsida</taxon>
        <taxon>eudicotyledons</taxon>
        <taxon>Gunneridae</taxon>
        <taxon>Pentapetalae</taxon>
        <taxon>asterids</taxon>
        <taxon>lamiids</taxon>
        <taxon>Lamiales</taxon>
        <taxon>Oleaceae</taxon>
        <taxon>Oleeae</taxon>
        <taxon>Fraxinus</taxon>
    </lineage>
</organism>
<dbReference type="Proteomes" id="UP000834106">
    <property type="component" value="Chromosome 16"/>
</dbReference>
<dbReference type="PANTHER" id="PTHR32166">
    <property type="entry name" value="OSJNBA0013A04.12 PROTEIN"/>
    <property type="match status" value="1"/>
</dbReference>
<accession>A0AAD1ZZW4</accession>
<dbReference type="AlphaFoldDB" id="A0AAD1ZZW4"/>
<gene>
    <name evidence="1" type="ORF">FPE_LOCUS26379</name>
</gene>
<sequence>MTPKELSSKINLDVGGFFFENALPFNAVESPSFVNMCRAIGSYGRGFKPPTMYELRSWILKKELETTENIVEDIKKTWSKTGVSILSDVCSKVAMDGACSGSVLCSTSASPPASLRSVAACQRLLHHPSTIAARQQLLRVFEPLLHAFAKHLCALPTASSPRPAAPTGCFASPSLLGNLL</sequence>
<name>A0AAD1ZZW4_9LAMI</name>
<proteinExistence type="predicted"/>
<dbReference type="PANTHER" id="PTHR32166:SF123">
    <property type="entry name" value="BED-TYPE DOMAIN-CONTAINING PROTEIN"/>
    <property type="match status" value="1"/>
</dbReference>
<keyword evidence="2" id="KW-1185">Reference proteome</keyword>
<evidence type="ECO:0000313" key="1">
    <source>
        <dbReference type="EMBL" id="CAI9778949.1"/>
    </source>
</evidence>
<reference evidence="1" key="1">
    <citation type="submission" date="2023-05" db="EMBL/GenBank/DDBJ databases">
        <authorList>
            <person name="Huff M."/>
        </authorList>
    </citation>
    <scope>NUCLEOTIDE SEQUENCE</scope>
</reference>
<evidence type="ECO:0000313" key="2">
    <source>
        <dbReference type="Proteomes" id="UP000834106"/>
    </source>
</evidence>
<protein>
    <submittedName>
        <fullName evidence="1">Uncharacterized protein</fullName>
    </submittedName>
</protein>
<dbReference type="EMBL" id="OU503051">
    <property type="protein sequence ID" value="CAI9778949.1"/>
    <property type="molecule type" value="Genomic_DNA"/>
</dbReference>